<dbReference type="SUPFAM" id="SSF52540">
    <property type="entry name" value="P-loop containing nucleoside triphosphate hydrolases"/>
    <property type="match status" value="1"/>
</dbReference>
<dbReference type="InterPro" id="IPR027417">
    <property type="entry name" value="P-loop_NTPase"/>
</dbReference>
<reference evidence="2 3" key="1">
    <citation type="submission" date="2018-10" db="EMBL/GenBank/DDBJ databases">
        <authorList>
            <person name="Zhang X."/>
        </authorList>
    </citation>
    <scope>NUCLEOTIDE SEQUENCE [LARGE SCALE GENOMIC DNA]</scope>
    <source>
        <strain evidence="2 3">SK-G1</strain>
    </source>
</reference>
<accession>A0A3G2R3J0</accession>
<protein>
    <recommendedName>
        <fullName evidence="1">ORC1/DEAH AAA+ ATPase domain-containing protein</fullName>
    </recommendedName>
</protein>
<organism evidence="2 3">
    <name type="scientific">Biomaibacter acetigenes</name>
    <dbReference type="NCBI Taxonomy" id="2316383"/>
    <lineage>
        <taxon>Bacteria</taxon>
        <taxon>Bacillati</taxon>
        <taxon>Bacillota</taxon>
        <taxon>Clostridia</taxon>
        <taxon>Thermosediminibacterales</taxon>
        <taxon>Tepidanaerobacteraceae</taxon>
        <taxon>Biomaibacter</taxon>
    </lineage>
</organism>
<feature type="domain" description="ORC1/DEAH AAA+ ATPase" evidence="1">
    <location>
        <begin position="7"/>
        <end position="58"/>
    </location>
</feature>
<dbReference type="AlphaFoldDB" id="A0A3G2R3J0"/>
<name>A0A3G2R3J0_9FIRM</name>
<dbReference type="InterPro" id="IPR049945">
    <property type="entry name" value="AAA_22"/>
</dbReference>
<dbReference type="GO" id="GO:0016887">
    <property type="term" value="F:ATP hydrolysis activity"/>
    <property type="evidence" value="ECO:0007669"/>
    <property type="project" value="InterPro"/>
</dbReference>
<dbReference type="KEGG" id="bacg:D2962_02945"/>
<dbReference type="Pfam" id="PF13401">
    <property type="entry name" value="AAA_22"/>
    <property type="match status" value="1"/>
</dbReference>
<evidence type="ECO:0000259" key="1">
    <source>
        <dbReference type="Pfam" id="PF13401"/>
    </source>
</evidence>
<evidence type="ECO:0000313" key="2">
    <source>
        <dbReference type="EMBL" id="AYO29698.1"/>
    </source>
</evidence>
<sequence>MTSFYYEQKVTPVIILDEIQMASNDVLEDLRMIFNFNMDSQNPYILILAGQPHIRNKLALNINSALRQGITIKYVLHG</sequence>
<keyword evidence="3" id="KW-1185">Reference proteome</keyword>
<evidence type="ECO:0000313" key="3">
    <source>
        <dbReference type="Proteomes" id="UP000280960"/>
    </source>
</evidence>
<proteinExistence type="predicted"/>
<dbReference type="Proteomes" id="UP000280960">
    <property type="component" value="Chromosome"/>
</dbReference>
<gene>
    <name evidence="2" type="ORF">D2962_02945</name>
</gene>
<dbReference type="EMBL" id="CP033169">
    <property type="protein sequence ID" value="AYO29698.1"/>
    <property type="molecule type" value="Genomic_DNA"/>
</dbReference>